<dbReference type="Proteomes" id="UP000183832">
    <property type="component" value="Unassembled WGS sequence"/>
</dbReference>
<evidence type="ECO:0000313" key="1">
    <source>
        <dbReference type="EMBL" id="CRK86847.1"/>
    </source>
</evidence>
<accession>A0A1J1HFU7</accession>
<protein>
    <submittedName>
        <fullName evidence="1">CLUMA_CG000674, isoform A</fullName>
    </submittedName>
</protein>
<evidence type="ECO:0000313" key="2">
    <source>
        <dbReference type="Proteomes" id="UP000183832"/>
    </source>
</evidence>
<dbReference type="AlphaFoldDB" id="A0A1J1HFU7"/>
<organism evidence="1 2">
    <name type="scientific">Clunio marinus</name>
    <dbReference type="NCBI Taxonomy" id="568069"/>
    <lineage>
        <taxon>Eukaryota</taxon>
        <taxon>Metazoa</taxon>
        <taxon>Ecdysozoa</taxon>
        <taxon>Arthropoda</taxon>
        <taxon>Hexapoda</taxon>
        <taxon>Insecta</taxon>
        <taxon>Pterygota</taxon>
        <taxon>Neoptera</taxon>
        <taxon>Endopterygota</taxon>
        <taxon>Diptera</taxon>
        <taxon>Nematocera</taxon>
        <taxon>Chironomoidea</taxon>
        <taxon>Chironomidae</taxon>
        <taxon>Clunio</taxon>
    </lineage>
</organism>
<keyword evidence="2" id="KW-1185">Reference proteome</keyword>
<reference evidence="1 2" key="1">
    <citation type="submission" date="2015-04" db="EMBL/GenBank/DDBJ databases">
        <authorList>
            <person name="Syromyatnikov M.Y."/>
            <person name="Popov V.N."/>
        </authorList>
    </citation>
    <scope>NUCLEOTIDE SEQUENCE [LARGE SCALE GENOMIC DNA]</scope>
</reference>
<name>A0A1J1HFU7_9DIPT</name>
<proteinExistence type="predicted"/>
<gene>
    <name evidence="1" type="ORF">CLUMA_CG000674</name>
</gene>
<sequence length="68" mass="7912">MWHCIFTINSSSNNSIAKVLTARKAPTNEKFFHTCSSHGCYRQHQISSHYLIMFLKGKRTMPMSYEDV</sequence>
<dbReference type="EMBL" id="CVRI01000002">
    <property type="protein sequence ID" value="CRK86847.1"/>
    <property type="molecule type" value="Genomic_DNA"/>
</dbReference>